<dbReference type="InterPro" id="IPR004821">
    <property type="entry name" value="Cyt_trans-like"/>
</dbReference>
<organism evidence="12 13">
    <name type="scientific">Anaerocolumna sedimenticola</name>
    <dbReference type="NCBI Taxonomy" id="2696063"/>
    <lineage>
        <taxon>Bacteria</taxon>
        <taxon>Bacillati</taxon>
        <taxon>Bacillota</taxon>
        <taxon>Clostridia</taxon>
        <taxon>Lachnospirales</taxon>
        <taxon>Lachnospiraceae</taxon>
        <taxon>Anaerocolumna</taxon>
    </lineage>
</organism>
<evidence type="ECO:0000259" key="11">
    <source>
        <dbReference type="Pfam" id="PF01467"/>
    </source>
</evidence>
<evidence type="ECO:0000313" key="13">
    <source>
        <dbReference type="Proteomes" id="UP000464314"/>
    </source>
</evidence>
<dbReference type="HAMAP" id="MF_00244">
    <property type="entry name" value="NaMN_adenylyltr"/>
    <property type="match status" value="1"/>
</dbReference>
<evidence type="ECO:0000313" key="12">
    <source>
        <dbReference type="EMBL" id="QHQ62337.1"/>
    </source>
</evidence>
<protein>
    <recommendedName>
        <fullName evidence="10">Probable nicotinate-nucleotide adenylyltransferase</fullName>
        <ecNumber evidence="10">2.7.7.18</ecNumber>
    </recommendedName>
    <alternativeName>
        <fullName evidence="10">Deamido-NAD(+) diphosphorylase</fullName>
    </alternativeName>
    <alternativeName>
        <fullName evidence="10">Deamido-NAD(+) pyrophosphorylase</fullName>
    </alternativeName>
    <alternativeName>
        <fullName evidence="10">Nicotinate mononucleotide adenylyltransferase</fullName>
        <shortName evidence="10">NaMN adenylyltransferase</shortName>
    </alternativeName>
</protein>
<comment type="function">
    <text evidence="1 10">Catalyzes the reversible adenylation of nicotinate mononucleotide (NaMN) to nicotinic acid adenine dinucleotide (NaAD).</text>
</comment>
<evidence type="ECO:0000256" key="2">
    <source>
        <dbReference type="ARBA" id="ARBA00005019"/>
    </source>
</evidence>
<dbReference type="Gene3D" id="3.40.50.620">
    <property type="entry name" value="HUPs"/>
    <property type="match status" value="1"/>
</dbReference>
<dbReference type="KEGG" id="anr:Ana3638_17375"/>
<keyword evidence="13" id="KW-1185">Reference proteome</keyword>
<evidence type="ECO:0000256" key="6">
    <source>
        <dbReference type="ARBA" id="ARBA00022741"/>
    </source>
</evidence>
<evidence type="ECO:0000256" key="3">
    <source>
        <dbReference type="ARBA" id="ARBA00022642"/>
    </source>
</evidence>
<comment type="similarity">
    <text evidence="10">Belongs to the NadD family.</text>
</comment>
<keyword evidence="6 10" id="KW-0547">Nucleotide-binding</keyword>
<sequence>MSKIGIMGGTFNPIHFAHLILAENAYDECKLDKVLFMPSKKPPHKLHESIVKDEHRVQMIDLAIKDNPHFELSSLELEREGITYTADTLAELNIKYPMDEFYFIMGADSLFQIEDWWHPQNIFSLTNIVAAVRDHATRKELDKQVDYLANKYEAKIHLLSTPNMDISSKMLRQNIRLNKSIRYYVPDQVVRYITDHNLYAIVEDNNGV</sequence>
<evidence type="ECO:0000256" key="5">
    <source>
        <dbReference type="ARBA" id="ARBA00022695"/>
    </source>
</evidence>
<evidence type="ECO:0000256" key="7">
    <source>
        <dbReference type="ARBA" id="ARBA00022840"/>
    </source>
</evidence>
<evidence type="ECO:0000256" key="10">
    <source>
        <dbReference type="HAMAP-Rule" id="MF_00244"/>
    </source>
</evidence>
<dbReference type="SUPFAM" id="SSF52374">
    <property type="entry name" value="Nucleotidylyl transferase"/>
    <property type="match status" value="1"/>
</dbReference>
<evidence type="ECO:0000256" key="1">
    <source>
        <dbReference type="ARBA" id="ARBA00002324"/>
    </source>
</evidence>
<dbReference type="CDD" id="cd02165">
    <property type="entry name" value="NMNAT"/>
    <property type="match status" value="1"/>
</dbReference>
<evidence type="ECO:0000256" key="8">
    <source>
        <dbReference type="ARBA" id="ARBA00023027"/>
    </source>
</evidence>
<comment type="catalytic activity">
    <reaction evidence="9 10">
        <text>nicotinate beta-D-ribonucleotide + ATP + H(+) = deamido-NAD(+) + diphosphate</text>
        <dbReference type="Rhea" id="RHEA:22860"/>
        <dbReference type="ChEBI" id="CHEBI:15378"/>
        <dbReference type="ChEBI" id="CHEBI:30616"/>
        <dbReference type="ChEBI" id="CHEBI:33019"/>
        <dbReference type="ChEBI" id="CHEBI:57502"/>
        <dbReference type="ChEBI" id="CHEBI:58437"/>
        <dbReference type="EC" id="2.7.7.18"/>
    </reaction>
</comment>
<dbReference type="GO" id="GO:0004515">
    <property type="term" value="F:nicotinate-nucleotide adenylyltransferase activity"/>
    <property type="evidence" value="ECO:0007669"/>
    <property type="project" value="UniProtKB-UniRule"/>
</dbReference>
<dbReference type="Pfam" id="PF01467">
    <property type="entry name" value="CTP_transf_like"/>
    <property type="match status" value="1"/>
</dbReference>
<keyword evidence="4 10" id="KW-0808">Transferase</keyword>
<keyword evidence="5 10" id="KW-0548">Nucleotidyltransferase</keyword>
<comment type="pathway">
    <text evidence="2 10">Cofactor biosynthesis; NAD(+) biosynthesis; deamido-NAD(+) from nicotinate D-ribonucleotide: step 1/1.</text>
</comment>
<dbReference type="AlphaFoldDB" id="A0A6P1TPT3"/>
<keyword evidence="7 10" id="KW-0067">ATP-binding</keyword>
<dbReference type="GO" id="GO:0009435">
    <property type="term" value="P:NAD+ biosynthetic process"/>
    <property type="evidence" value="ECO:0007669"/>
    <property type="project" value="UniProtKB-UniRule"/>
</dbReference>
<dbReference type="Proteomes" id="UP000464314">
    <property type="component" value="Chromosome"/>
</dbReference>
<accession>A0A6P1TPT3</accession>
<dbReference type="PANTHER" id="PTHR39321:SF3">
    <property type="entry name" value="PHOSPHOPANTETHEINE ADENYLYLTRANSFERASE"/>
    <property type="match status" value="1"/>
</dbReference>
<dbReference type="EC" id="2.7.7.18" evidence="10"/>
<dbReference type="RefSeq" id="WP_161839161.1">
    <property type="nucleotide sequence ID" value="NZ_CP048000.1"/>
</dbReference>
<dbReference type="UniPathway" id="UPA00253">
    <property type="reaction ID" value="UER00332"/>
</dbReference>
<name>A0A6P1TPT3_9FIRM</name>
<gene>
    <name evidence="10" type="primary">nadD</name>
    <name evidence="12" type="ORF">Ana3638_17375</name>
</gene>
<dbReference type="EMBL" id="CP048000">
    <property type="protein sequence ID" value="QHQ62337.1"/>
    <property type="molecule type" value="Genomic_DNA"/>
</dbReference>
<keyword evidence="3 10" id="KW-0662">Pyridine nucleotide biosynthesis</keyword>
<dbReference type="GO" id="GO:0005524">
    <property type="term" value="F:ATP binding"/>
    <property type="evidence" value="ECO:0007669"/>
    <property type="project" value="UniProtKB-KW"/>
</dbReference>
<proteinExistence type="inferred from homology"/>
<dbReference type="NCBIfam" id="NF000840">
    <property type="entry name" value="PRK00071.1-3"/>
    <property type="match status" value="1"/>
</dbReference>
<dbReference type="NCBIfam" id="TIGR00125">
    <property type="entry name" value="cyt_tran_rel"/>
    <property type="match status" value="1"/>
</dbReference>
<keyword evidence="8 10" id="KW-0520">NAD</keyword>
<dbReference type="InterPro" id="IPR014729">
    <property type="entry name" value="Rossmann-like_a/b/a_fold"/>
</dbReference>
<evidence type="ECO:0000256" key="9">
    <source>
        <dbReference type="ARBA" id="ARBA00048721"/>
    </source>
</evidence>
<reference evidence="12 13" key="1">
    <citation type="submission" date="2020-01" db="EMBL/GenBank/DDBJ databases">
        <title>Genome analysis of Anaerocolumna sp. CBA3638.</title>
        <authorList>
            <person name="Kim J."/>
            <person name="Roh S.W."/>
        </authorList>
    </citation>
    <scope>NUCLEOTIDE SEQUENCE [LARGE SCALE GENOMIC DNA]</scope>
    <source>
        <strain evidence="12 13">CBA3638</strain>
    </source>
</reference>
<evidence type="ECO:0000256" key="4">
    <source>
        <dbReference type="ARBA" id="ARBA00022679"/>
    </source>
</evidence>
<dbReference type="InterPro" id="IPR005248">
    <property type="entry name" value="NadD/NMNAT"/>
</dbReference>
<dbReference type="PANTHER" id="PTHR39321">
    <property type="entry name" value="NICOTINATE-NUCLEOTIDE ADENYLYLTRANSFERASE-RELATED"/>
    <property type="match status" value="1"/>
</dbReference>
<dbReference type="NCBIfam" id="TIGR00482">
    <property type="entry name" value="nicotinate (nicotinamide) nucleotide adenylyltransferase"/>
    <property type="match status" value="1"/>
</dbReference>
<feature type="domain" description="Cytidyltransferase-like" evidence="11">
    <location>
        <begin position="6"/>
        <end position="173"/>
    </location>
</feature>